<keyword evidence="1" id="KW-0732">Signal</keyword>
<evidence type="ECO:0000256" key="1">
    <source>
        <dbReference type="SAM" id="SignalP"/>
    </source>
</evidence>
<proteinExistence type="predicted"/>
<reference evidence="2" key="1">
    <citation type="journal article" date="2015" name="ISME J.">
        <title>Draft Genome Sequence of Streptomyces incarnatus NRRL8089, which Produces the Nucleoside Antibiotic Sinefungin.</title>
        <authorList>
            <person name="Oshima K."/>
            <person name="Hattori M."/>
            <person name="Shimizu H."/>
            <person name="Fukuda K."/>
            <person name="Nemoto M."/>
            <person name="Inagaki K."/>
            <person name="Tamura T."/>
        </authorList>
    </citation>
    <scope>NUCLEOTIDE SEQUENCE</scope>
    <source>
        <strain evidence="2">FACHB-1375</strain>
    </source>
</reference>
<comment type="caution">
    <text evidence="2">The sequence shown here is derived from an EMBL/GenBank/DDBJ whole genome shotgun (WGS) entry which is preliminary data.</text>
</comment>
<dbReference type="EMBL" id="JACJPW010000022">
    <property type="protein sequence ID" value="MBD2181534.1"/>
    <property type="molecule type" value="Genomic_DNA"/>
</dbReference>
<feature type="signal peptide" evidence="1">
    <location>
        <begin position="1"/>
        <end position="24"/>
    </location>
</feature>
<gene>
    <name evidence="2" type="ORF">H6G03_10505</name>
</gene>
<accession>A0A926VCU3</accession>
<dbReference type="Proteomes" id="UP000641646">
    <property type="component" value="Unassembled WGS sequence"/>
</dbReference>
<organism evidence="2 3">
    <name type="scientific">Aerosakkonema funiforme FACHB-1375</name>
    <dbReference type="NCBI Taxonomy" id="2949571"/>
    <lineage>
        <taxon>Bacteria</taxon>
        <taxon>Bacillati</taxon>
        <taxon>Cyanobacteriota</taxon>
        <taxon>Cyanophyceae</taxon>
        <taxon>Oscillatoriophycideae</taxon>
        <taxon>Aerosakkonematales</taxon>
        <taxon>Aerosakkonemataceae</taxon>
        <taxon>Aerosakkonema</taxon>
    </lineage>
</organism>
<feature type="chain" id="PRO_5037450115" evidence="1">
    <location>
        <begin position="25"/>
        <end position="183"/>
    </location>
</feature>
<protein>
    <submittedName>
        <fullName evidence="2">Uncharacterized protein</fullName>
    </submittedName>
</protein>
<keyword evidence="3" id="KW-1185">Reference proteome</keyword>
<reference evidence="2" key="2">
    <citation type="submission" date="2020-08" db="EMBL/GenBank/DDBJ databases">
        <authorList>
            <person name="Chen M."/>
            <person name="Teng W."/>
            <person name="Zhao L."/>
            <person name="Hu C."/>
            <person name="Zhou Y."/>
            <person name="Han B."/>
            <person name="Song L."/>
            <person name="Shu W."/>
        </authorList>
    </citation>
    <scope>NUCLEOTIDE SEQUENCE</scope>
    <source>
        <strain evidence="2">FACHB-1375</strain>
    </source>
</reference>
<name>A0A926VCU3_9CYAN</name>
<evidence type="ECO:0000313" key="3">
    <source>
        <dbReference type="Proteomes" id="UP000641646"/>
    </source>
</evidence>
<dbReference type="AlphaFoldDB" id="A0A926VCU3"/>
<evidence type="ECO:0000313" key="2">
    <source>
        <dbReference type="EMBL" id="MBD2181534.1"/>
    </source>
</evidence>
<dbReference type="RefSeq" id="WP_190464342.1">
    <property type="nucleotide sequence ID" value="NZ_JACJPW010000022.1"/>
</dbReference>
<sequence>MLWRKLLALPVFLAVIGSTVKASAIPAEVFTPYLNEIGNSLPPGWVMRLPSRILLGGPADEEFISQLIVRVFPSTTPPGLTVSLFSCTSGGYPCLVGSFSVDSQTSANAQREFRKHLAAAQAVTLARGIQGYLLEGQKQNPPNMFSSVMWQQDGMIYTVSFLTEERQNILFMAYSMANQAPLR</sequence>